<evidence type="ECO:0000256" key="8">
    <source>
        <dbReference type="SAM" id="MobiDB-lite"/>
    </source>
</evidence>
<dbReference type="PROSITE" id="PS50929">
    <property type="entry name" value="ABC_TM1F"/>
    <property type="match status" value="2"/>
</dbReference>
<dbReference type="InterPro" id="IPR003593">
    <property type="entry name" value="AAA+_ATPase"/>
</dbReference>
<comment type="subcellular location">
    <subcellularLocation>
        <location evidence="1">Membrane</location>
        <topology evidence="1">Multi-pass membrane protein</topology>
    </subcellularLocation>
</comment>
<dbReference type="PROSITE" id="PS00211">
    <property type="entry name" value="ABC_TRANSPORTER_1"/>
    <property type="match status" value="2"/>
</dbReference>
<evidence type="ECO:0000313" key="13">
    <source>
        <dbReference type="Proteomes" id="UP000325579"/>
    </source>
</evidence>
<evidence type="ECO:0000256" key="9">
    <source>
        <dbReference type="SAM" id="Phobius"/>
    </source>
</evidence>
<feature type="transmembrane region" description="Helical" evidence="9">
    <location>
        <begin position="515"/>
        <end position="537"/>
    </location>
</feature>
<dbReference type="PROSITE" id="PS50893">
    <property type="entry name" value="ABC_TRANSPORTER_2"/>
    <property type="match status" value="2"/>
</dbReference>
<keyword evidence="3 9" id="KW-0812">Transmembrane</keyword>
<dbReference type="InterPro" id="IPR044726">
    <property type="entry name" value="ABCC_6TM_D2"/>
</dbReference>
<dbReference type="RefSeq" id="XP_031940466.1">
    <property type="nucleotide sequence ID" value="XM_032084846.1"/>
</dbReference>
<dbReference type="InterPro" id="IPR044746">
    <property type="entry name" value="ABCC_6TM_D1"/>
</dbReference>
<evidence type="ECO:0000256" key="3">
    <source>
        <dbReference type="ARBA" id="ARBA00022692"/>
    </source>
</evidence>
<evidence type="ECO:0000256" key="7">
    <source>
        <dbReference type="ARBA" id="ARBA00023136"/>
    </source>
</evidence>
<dbReference type="InterPro" id="IPR056227">
    <property type="entry name" value="TMD0_ABC"/>
</dbReference>
<dbReference type="Gene3D" id="1.20.1560.10">
    <property type="entry name" value="ABC transporter type 1, transmembrane domain"/>
    <property type="match status" value="2"/>
</dbReference>
<dbReference type="GO" id="GO:0005524">
    <property type="term" value="F:ATP binding"/>
    <property type="evidence" value="ECO:0007669"/>
    <property type="project" value="UniProtKB-KW"/>
</dbReference>
<feature type="domain" description="ABC transmembrane type-1" evidence="11">
    <location>
        <begin position="308"/>
        <end position="545"/>
    </location>
</feature>
<feature type="domain" description="ABC transporter" evidence="10">
    <location>
        <begin position="609"/>
        <end position="847"/>
    </location>
</feature>
<feature type="transmembrane region" description="Helical" evidence="9">
    <location>
        <begin position="134"/>
        <end position="153"/>
    </location>
</feature>
<dbReference type="InterPro" id="IPR036640">
    <property type="entry name" value="ABC1_TM_sf"/>
</dbReference>
<dbReference type="SUPFAM" id="SSF90123">
    <property type="entry name" value="ABC transporter transmembrane region"/>
    <property type="match status" value="2"/>
</dbReference>
<feature type="transmembrane region" description="Helical" evidence="9">
    <location>
        <begin position="31"/>
        <end position="53"/>
    </location>
</feature>
<evidence type="ECO:0000259" key="10">
    <source>
        <dbReference type="PROSITE" id="PS50893"/>
    </source>
</evidence>
<feature type="transmembrane region" description="Helical" evidence="9">
    <location>
        <begin position="1150"/>
        <end position="1173"/>
    </location>
</feature>
<feature type="transmembrane region" description="Helical" evidence="9">
    <location>
        <begin position="268"/>
        <end position="291"/>
    </location>
</feature>
<dbReference type="InterPro" id="IPR017871">
    <property type="entry name" value="ABC_transporter-like_CS"/>
</dbReference>
<dbReference type="InterPro" id="IPR050173">
    <property type="entry name" value="ABC_transporter_C-like"/>
</dbReference>
<feature type="region of interest" description="Disordered" evidence="8">
    <location>
        <begin position="562"/>
        <end position="585"/>
    </location>
</feature>
<dbReference type="InterPro" id="IPR027417">
    <property type="entry name" value="P-loop_NTPase"/>
</dbReference>
<feature type="transmembrane region" description="Helical" evidence="9">
    <location>
        <begin position="73"/>
        <end position="90"/>
    </location>
</feature>
<feature type="transmembrane region" description="Helical" evidence="9">
    <location>
        <begin position="102"/>
        <end position="122"/>
    </location>
</feature>
<feature type="transmembrane region" description="Helical" evidence="9">
    <location>
        <begin position="1039"/>
        <end position="1059"/>
    </location>
</feature>
<dbReference type="PANTHER" id="PTHR24223">
    <property type="entry name" value="ATP-BINDING CASSETTE SUB-FAMILY C"/>
    <property type="match status" value="1"/>
</dbReference>
<reference evidence="12 13" key="1">
    <citation type="submission" date="2019-04" db="EMBL/GenBank/DDBJ databases">
        <authorList>
            <consortium name="DOE Joint Genome Institute"/>
            <person name="Mondo S."/>
            <person name="Kjaerbolling I."/>
            <person name="Vesth T."/>
            <person name="Frisvad J.C."/>
            <person name="Nybo J.L."/>
            <person name="Theobald S."/>
            <person name="Kildgaard S."/>
            <person name="Isbrandt T."/>
            <person name="Kuo A."/>
            <person name="Sato A."/>
            <person name="Lyhne E.K."/>
            <person name="Kogle M.E."/>
            <person name="Wiebenga A."/>
            <person name="Kun R.S."/>
            <person name="Lubbers R.J."/>
            <person name="Makela M.R."/>
            <person name="Barry K."/>
            <person name="Chovatia M."/>
            <person name="Clum A."/>
            <person name="Daum C."/>
            <person name="Haridas S."/>
            <person name="He G."/>
            <person name="LaButti K."/>
            <person name="Lipzen A."/>
            <person name="Riley R."/>
            <person name="Salamov A."/>
            <person name="Simmons B.A."/>
            <person name="Magnuson J.K."/>
            <person name="Henrissat B."/>
            <person name="Mortensen U.H."/>
            <person name="Larsen T.O."/>
            <person name="Devries R.P."/>
            <person name="Grigoriev I.V."/>
            <person name="Machida M."/>
            <person name="Baker S.E."/>
            <person name="Andersen M.R."/>
            <person name="Cantor M.N."/>
            <person name="Hua S.X."/>
        </authorList>
    </citation>
    <scope>NUCLEOTIDE SEQUENCE [LARGE SCALE GENOMIC DNA]</scope>
    <source>
        <strain evidence="12 13">CBS 119388</strain>
    </source>
</reference>
<sequence length="1497" mass="164173">MVCSTGSDRSFGPRVNPDCRSFDFTIAFEDVFFACLPAGLFILLSCMHAARLLRNPILYHLNTTLLRSKLPPVQLALAGLFIAQLVFLAFRVRSLAVKTEASIAADVLSALATLAAVVLSFVSHQRSQRPSTILNLFLSVSILLNAARTRTLWLLPRNVGNSRAATAMSIVLSLFLVSLALESVETKAKILKAGSPEQHSGIWPRTCFTWLASTFRTGYAQVLTLDDLPPLDTKLESQAMCERLIEAWKRYNHQEPHSLLRACFRANLASFLSPIIPRLCVIAFSFTQPFLINTTLQVMDGSQPSTDVSRGLIGAWALVYLGIANFRFVTRVRGALITTIYHHTLQTRVADSGDITAVSLMGTDVERIVNGLELFHETWGALAEIAVACWLLGRQLSVACIAPLILVLLFVAGSSKLSASMNTAQRRWIEKVQERLCVTSAMLSDMKAVKMLGLSGVLLPVIQGFRSREIETSRSYRKLLVAMLLLSLTPINLAPVVTFGIYTIIAVFWKSQTLLLAQAFTSLSLISLLTTPVIVLIQTMPMVFQCVGNFDRIQEYCNYSSQTRNVPHSGDCSRTPCSTSEEETTLESVPLGTLSKRESHSHSLFHADLRLDGHGFAWNRSSADPALHDLQIAIKRGSITAIIGPVGSGKSSFLHALLGELVDIPSELGLSRRDKVDPRAREAMAYCAQHPWLENHTIRENIRGSSPWDLKWYRCVLSACALETDLAQLEKGDFTLVGNNGVKLSGGQKQRIALARAVYSKRNTLLLDDVFSGIDMHTAQSVSRRLLGRDTGLLRNDNTTVVLTTHNPRIMMLADRIIVLREGRVVESGSPSSLAQKDEGYVKELGLCVTSPWDKESIDRDNALTAKEVSPTAGLTSASSREGDMHSALIVDPTSSPPTDLRRKNGDLSIYRYYLTSSGYVAVGLYALFMVLWIFFTEFSVIWVSWWSEANETHPNQKVAMYMGVYAMMGVLGTFAACLAAWVAFVSIVSNSATSIHFDLLAATLKAPFRFFASTDNGELLNRFSEDMELIDMDLPSTALNYTSTAISCLAQVIILAIFSRSLAIAVPIVFALLYVLQRFYLQTSRQMRLLMIEAKAPLYNHFTNTESTYRSGSTTIRAFGWTHDYQCRAARLADHSQRPAYLQSCIQHWLTFALNVLMAALVVILVGTVVTWHRQLDIRVGGVGVALIILTGLGETLTRLIRTWTRLESSIGAVTRVRRFVTETEAEDAEPAGRTTAPWPRPGAVEFQGVVAGFRAPGSSSLPAADAALKAITLSVQPGEHLAICGRSGSGKTSLLLALLRMVEVLEGQILVEGWVAVAAGAFAAQEADEFRRRLNVVPQDPFLLKGASVRFNLDLYSEAQSEEELVGALHRVGLWELVHAQGGLDTVVDTLPLSAGQQQLFCFARAIVRRRNCGILVLDEATSSLDSETAALVQSIIDSEFRECTVLAVMHVLTHIGAYDRVAVLDGGALVEVGPPAELLAGETRLAGLYSMHLG</sequence>
<keyword evidence="13" id="KW-1185">Reference proteome</keyword>
<evidence type="ECO:0000256" key="6">
    <source>
        <dbReference type="ARBA" id="ARBA00022989"/>
    </source>
</evidence>
<feature type="transmembrane region" description="Helical" evidence="9">
    <location>
        <begin position="920"/>
        <end position="946"/>
    </location>
</feature>
<dbReference type="GO" id="GO:0016020">
    <property type="term" value="C:membrane"/>
    <property type="evidence" value="ECO:0007669"/>
    <property type="project" value="UniProtKB-SubCell"/>
</dbReference>
<evidence type="ECO:0000259" key="11">
    <source>
        <dbReference type="PROSITE" id="PS50929"/>
    </source>
</evidence>
<name>A0A5N7D9Y6_9EURO</name>
<dbReference type="Pfam" id="PF00664">
    <property type="entry name" value="ABC_membrane"/>
    <property type="match status" value="1"/>
</dbReference>
<dbReference type="Pfam" id="PF00005">
    <property type="entry name" value="ABC_tran"/>
    <property type="match status" value="2"/>
</dbReference>
<keyword evidence="5" id="KW-0067">ATP-binding</keyword>
<evidence type="ECO:0000256" key="1">
    <source>
        <dbReference type="ARBA" id="ARBA00004141"/>
    </source>
</evidence>
<feature type="transmembrane region" description="Helical" evidence="9">
    <location>
        <begin position="311"/>
        <end position="329"/>
    </location>
</feature>
<dbReference type="Proteomes" id="UP000325579">
    <property type="component" value="Unassembled WGS sequence"/>
</dbReference>
<evidence type="ECO:0000256" key="2">
    <source>
        <dbReference type="ARBA" id="ARBA00022448"/>
    </source>
</evidence>
<keyword evidence="4" id="KW-0547">Nucleotide-binding</keyword>
<dbReference type="GeneID" id="43669537"/>
<proteinExistence type="predicted"/>
<evidence type="ECO:0000256" key="5">
    <source>
        <dbReference type="ARBA" id="ARBA00022840"/>
    </source>
</evidence>
<dbReference type="CDD" id="cd18579">
    <property type="entry name" value="ABC_6TM_ABCC_D1"/>
    <property type="match status" value="1"/>
</dbReference>
<keyword evidence="6 9" id="KW-1133">Transmembrane helix</keyword>
<evidence type="ECO:0000256" key="4">
    <source>
        <dbReference type="ARBA" id="ARBA00022741"/>
    </source>
</evidence>
<dbReference type="CDD" id="cd03250">
    <property type="entry name" value="ABCC_MRP_domain1"/>
    <property type="match status" value="1"/>
</dbReference>
<dbReference type="GO" id="GO:0140359">
    <property type="term" value="F:ABC-type transporter activity"/>
    <property type="evidence" value="ECO:0007669"/>
    <property type="project" value="InterPro"/>
</dbReference>
<dbReference type="PANTHER" id="PTHR24223:SF404">
    <property type="entry name" value="ABC MULTIDRUG TRANSPORTER (EUROFUNG)-RELATED"/>
    <property type="match status" value="1"/>
</dbReference>
<feature type="domain" description="ABC transporter" evidence="10">
    <location>
        <begin position="1246"/>
        <end position="1494"/>
    </location>
</feature>
<dbReference type="GO" id="GO:0016887">
    <property type="term" value="F:ATP hydrolysis activity"/>
    <property type="evidence" value="ECO:0007669"/>
    <property type="project" value="InterPro"/>
</dbReference>
<dbReference type="FunFam" id="1.20.1560.10:FF:000055">
    <property type="entry name" value="ABC multidrug transporter (Eurofung)"/>
    <property type="match status" value="1"/>
</dbReference>
<dbReference type="SUPFAM" id="SSF52540">
    <property type="entry name" value="P-loop containing nucleoside triphosphate hydrolases"/>
    <property type="match status" value="2"/>
</dbReference>
<dbReference type="Gene3D" id="3.40.50.300">
    <property type="entry name" value="P-loop containing nucleotide triphosphate hydrolases"/>
    <property type="match status" value="2"/>
</dbReference>
<feature type="transmembrane region" description="Helical" evidence="9">
    <location>
        <begin position="1065"/>
        <end position="1082"/>
    </location>
</feature>
<organism evidence="12 13">
    <name type="scientific">Aspergillus pseudonomiae</name>
    <dbReference type="NCBI Taxonomy" id="1506151"/>
    <lineage>
        <taxon>Eukaryota</taxon>
        <taxon>Fungi</taxon>
        <taxon>Dikarya</taxon>
        <taxon>Ascomycota</taxon>
        <taxon>Pezizomycotina</taxon>
        <taxon>Eurotiomycetes</taxon>
        <taxon>Eurotiomycetidae</taxon>
        <taxon>Eurotiales</taxon>
        <taxon>Aspergillaceae</taxon>
        <taxon>Aspergillus</taxon>
        <taxon>Aspergillus subgen. Circumdati</taxon>
    </lineage>
</organism>
<dbReference type="CDD" id="cd18580">
    <property type="entry name" value="ABC_6TM_ABCC_D2"/>
    <property type="match status" value="1"/>
</dbReference>
<dbReference type="Pfam" id="PF24357">
    <property type="entry name" value="TMD0_ABC"/>
    <property type="match status" value="1"/>
</dbReference>
<accession>A0A5N7D9Y6</accession>
<dbReference type="InterPro" id="IPR003439">
    <property type="entry name" value="ABC_transporter-like_ATP-bd"/>
</dbReference>
<gene>
    <name evidence="12" type="ORF">BDV37DRAFT_272265</name>
</gene>
<dbReference type="FunFam" id="1.20.1560.10:FF:000066">
    <property type="entry name" value="ABC multidrug transporter (Eurofung)"/>
    <property type="match status" value="1"/>
</dbReference>
<dbReference type="SMART" id="SM00382">
    <property type="entry name" value="AAA"/>
    <property type="match status" value="2"/>
</dbReference>
<feature type="transmembrane region" description="Helical" evidence="9">
    <location>
        <begin position="966"/>
        <end position="989"/>
    </location>
</feature>
<feature type="transmembrane region" description="Helical" evidence="9">
    <location>
        <begin position="165"/>
        <end position="184"/>
    </location>
</feature>
<protein>
    <submittedName>
        <fullName evidence="12">ABC transporter</fullName>
    </submittedName>
</protein>
<evidence type="ECO:0000313" key="12">
    <source>
        <dbReference type="EMBL" id="KAE8403147.1"/>
    </source>
</evidence>
<keyword evidence="7 9" id="KW-0472">Membrane</keyword>
<feature type="domain" description="ABC transmembrane type-1" evidence="11">
    <location>
        <begin position="925"/>
        <end position="1210"/>
    </location>
</feature>
<dbReference type="OrthoDB" id="6500128at2759"/>
<dbReference type="InterPro" id="IPR011527">
    <property type="entry name" value="ABC1_TM_dom"/>
</dbReference>
<dbReference type="EMBL" id="ML736779">
    <property type="protein sequence ID" value="KAE8403147.1"/>
    <property type="molecule type" value="Genomic_DNA"/>
</dbReference>
<feature type="transmembrane region" description="Helical" evidence="9">
    <location>
        <begin position="479"/>
        <end position="509"/>
    </location>
</feature>
<keyword evidence="2" id="KW-0813">Transport</keyword>